<organism evidence="2 3">
    <name type="scientific">Myotis brandtii</name>
    <name type="common">Brandt's bat</name>
    <dbReference type="NCBI Taxonomy" id="109478"/>
    <lineage>
        <taxon>Eukaryota</taxon>
        <taxon>Metazoa</taxon>
        <taxon>Chordata</taxon>
        <taxon>Craniata</taxon>
        <taxon>Vertebrata</taxon>
        <taxon>Euteleostomi</taxon>
        <taxon>Mammalia</taxon>
        <taxon>Eutheria</taxon>
        <taxon>Laurasiatheria</taxon>
        <taxon>Chiroptera</taxon>
        <taxon>Yangochiroptera</taxon>
        <taxon>Vespertilionidae</taxon>
        <taxon>Myotis</taxon>
    </lineage>
</organism>
<sequence>MSLFFSASPGGGHRCEAPQSHLLKPCREAPAPSPAQPPCSPGKTAKSQAEGPGLLPSGERSTDASAPKPSLIRRGPSGPEPGPEMEQKASCLMPKSQDAQA</sequence>
<protein>
    <submittedName>
        <fullName evidence="2">Uncharacterized protein</fullName>
    </submittedName>
</protein>
<evidence type="ECO:0000256" key="1">
    <source>
        <dbReference type="SAM" id="MobiDB-lite"/>
    </source>
</evidence>
<dbReference type="EMBL" id="KE164133">
    <property type="protein sequence ID" value="EPQ15368.1"/>
    <property type="molecule type" value="Genomic_DNA"/>
</dbReference>
<evidence type="ECO:0000313" key="2">
    <source>
        <dbReference type="EMBL" id="EPQ15368.1"/>
    </source>
</evidence>
<keyword evidence="3" id="KW-1185">Reference proteome</keyword>
<reference evidence="2 3" key="1">
    <citation type="journal article" date="2013" name="Nat. Commun.">
        <title>Genome analysis reveals insights into physiology and longevity of the Brandt's bat Myotis brandtii.</title>
        <authorList>
            <person name="Seim I."/>
            <person name="Fang X."/>
            <person name="Xiong Z."/>
            <person name="Lobanov A.V."/>
            <person name="Huang Z."/>
            <person name="Ma S."/>
            <person name="Feng Y."/>
            <person name="Turanov A.A."/>
            <person name="Zhu Y."/>
            <person name="Lenz T.L."/>
            <person name="Gerashchenko M.V."/>
            <person name="Fan D."/>
            <person name="Hee Yim S."/>
            <person name="Yao X."/>
            <person name="Jordan D."/>
            <person name="Xiong Y."/>
            <person name="Ma Y."/>
            <person name="Lyapunov A.N."/>
            <person name="Chen G."/>
            <person name="Kulakova O.I."/>
            <person name="Sun Y."/>
            <person name="Lee S.G."/>
            <person name="Bronson R.T."/>
            <person name="Moskalev A.A."/>
            <person name="Sunyaev S.R."/>
            <person name="Zhang G."/>
            <person name="Krogh A."/>
            <person name="Wang J."/>
            <person name="Gladyshev V.N."/>
        </authorList>
    </citation>
    <scope>NUCLEOTIDE SEQUENCE [LARGE SCALE GENOMIC DNA]</scope>
</reference>
<name>S7PWS3_MYOBR</name>
<evidence type="ECO:0000313" key="3">
    <source>
        <dbReference type="Proteomes" id="UP000052978"/>
    </source>
</evidence>
<dbReference type="AlphaFoldDB" id="S7PWS3"/>
<dbReference type="Proteomes" id="UP000052978">
    <property type="component" value="Unassembled WGS sequence"/>
</dbReference>
<accession>S7PWS3</accession>
<feature type="compositionally biased region" description="Pro residues" evidence="1">
    <location>
        <begin position="31"/>
        <end position="40"/>
    </location>
</feature>
<proteinExistence type="predicted"/>
<feature type="region of interest" description="Disordered" evidence="1">
    <location>
        <begin position="24"/>
        <end position="101"/>
    </location>
</feature>
<gene>
    <name evidence="2" type="ORF">D623_10006004</name>
</gene>